<feature type="non-terminal residue" evidence="2">
    <location>
        <position position="1"/>
    </location>
</feature>
<sequence length="68" mass="7140">KGVGRTPQYPNGEAEPKELGELWLGVMGMVLLGVLLDNIFDFMVAVLPVVGMLACVFSNGLTAVGFTG</sequence>
<proteinExistence type="predicted"/>
<feature type="transmembrane region" description="Helical" evidence="1">
    <location>
        <begin position="20"/>
        <end position="36"/>
    </location>
</feature>
<keyword evidence="1" id="KW-1133">Transmembrane helix</keyword>
<dbReference type="AlphaFoldDB" id="A0A151I8B1"/>
<gene>
    <name evidence="2" type="ORF">ALC62_15172</name>
</gene>
<keyword evidence="1" id="KW-0472">Membrane</keyword>
<protein>
    <submittedName>
        <fullName evidence="2">Uncharacterized protein</fullName>
    </submittedName>
</protein>
<accession>A0A151I8B1</accession>
<reference evidence="2 3" key="1">
    <citation type="submission" date="2016-03" db="EMBL/GenBank/DDBJ databases">
        <title>Cyphomyrmex costatus WGS genome.</title>
        <authorList>
            <person name="Nygaard S."/>
            <person name="Hu H."/>
            <person name="Boomsma J."/>
            <person name="Zhang G."/>
        </authorList>
    </citation>
    <scope>NUCLEOTIDE SEQUENCE [LARGE SCALE GENOMIC DNA]</scope>
    <source>
        <strain evidence="2">MS0001</strain>
        <tissue evidence="2">Whole body</tissue>
    </source>
</reference>
<dbReference type="EMBL" id="KQ978397">
    <property type="protein sequence ID" value="KYM94217.1"/>
    <property type="molecule type" value="Genomic_DNA"/>
</dbReference>
<evidence type="ECO:0000313" key="3">
    <source>
        <dbReference type="Proteomes" id="UP000078542"/>
    </source>
</evidence>
<dbReference type="Proteomes" id="UP000078542">
    <property type="component" value="Unassembled WGS sequence"/>
</dbReference>
<feature type="transmembrane region" description="Helical" evidence="1">
    <location>
        <begin position="42"/>
        <end position="66"/>
    </location>
</feature>
<organism evidence="2 3">
    <name type="scientific">Cyphomyrmex costatus</name>
    <dbReference type="NCBI Taxonomy" id="456900"/>
    <lineage>
        <taxon>Eukaryota</taxon>
        <taxon>Metazoa</taxon>
        <taxon>Ecdysozoa</taxon>
        <taxon>Arthropoda</taxon>
        <taxon>Hexapoda</taxon>
        <taxon>Insecta</taxon>
        <taxon>Pterygota</taxon>
        <taxon>Neoptera</taxon>
        <taxon>Endopterygota</taxon>
        <taxon>Hymenoptera</taxon>
        <taxon>Apocrita</taxon>
        <taxon>Aculeata</taxon>
        <taxon>Formicoidea</taxon>
        <taxon>Formicidae</taxon>
        <taxon>Myrmicinae</taxon>
        <taxon>Cyphomyrmex</taxon>
    </lineage>
</organism>
<evidence type="ECO:0000313" key="2">
    <source>
        <dbReference type="EMBL" id="KYM94217.1"/>
    </source>
</evidence>
<keyword evidence="1" id="KW-0812">Transmembrane</keyword>
<evidence type="ECO:0000256" key="1">
    <source>
        <dbReference type="SAM" id="Phobius"/>
    </source>
</evidence>
<keyword evidence="3" id="KW-1185">Reference proteome</keyword>
<name>A0A151I8B1_9HYME</name>